<protein>
    <submittedName>
        <fullName evidence="3">Uncharacterized protein</fullName>
    </submittedName>
</protein>
<evidence type="ECO:0000313" key="3">
    <source>
        <dbReference type="Ensembl" id="ENSCCEP00000011605.1"/>
    </source>
</evidence>
<evidence type="ECO:0000256" key="2">
    <source>
        <dbReference type="ARBA" id="ARBA00022525"/>
    </source>
</evidence>
<evidence type="ECO:0000313" key="4">
    <source>
        <dbReference type="Proteomes" id="UP000694410"/>
    </source>
</evidence>
<dbReference type="GO" id="GO:0031012">
    <property type="term" value="C:extracellular matrix"/>
    <property type="evidence" value="ECO:0007669"/>
    <property type="project" value="TreeGrafter"/>
</dbReference>
<dbReference type="SUPFAM" id="SSF82895">
    <property type="entry name" value="TSP-1 type 1 repeat"/>
    <property type="match status" value="1"/>
</dbReference>
<dbReference type="GO" id="GO:0030198">
    <property type="term" value="P:extracellular matrix organization"/>
    <property type="evidence" value="ECO:0007669"/>
    <property type="project" value="TreeGrafter"/>
</dbReference>
<dbReference type="PROSITE" id="PS50092">
    <property type="entry name" value="TSP1"/>
    <property type="match status" value="1"/>
</dbReference>
<keyword evidence="2" id="KW-0964">Secreted</keyword>
<organism evidence="3 4">
    <name type="scientific">Cyanistes caeruleus</name>
    <name type="common">Eurasian blue tit</name>
    <name type="synonym">Parus caeruleus</name>
    <dbReference type="NCBI Taxonomy" id="156563"/>
    <lineage>
        <taxon>Eukaryota</taxon>
        <taxon>Metazoa</taxon>
        <taxon>Chordata</taxon>
        <taxon>Craniata</taxon>
        <taxon>Vertebrata</taxon>
        <taxon>Euteleostomi</taxon>
        <taxon>Archelosauria</taxon>
        <taxon>Archosauria</taxon>
        <taxon>Dinosauria</taxon>
        <taxon>Saurischia</taxon>
        <taxon>Theropoda</taxon>
        <taxon>Coelurosauria</taxon>
        <taxon>Aves</taxon>
        <taxon>Neognathae</taxon>
        <taxon>Neoaves</taxon>
        <taxon>Telluraves</taxon>
        <taxon>Australaves</taxon>
        <taxon>Passeriformes</taxon>
        <taxon>Paridae</taxon>
        <taxon>Cyanistes</taxon>
    </lineage>
</organism>
<dbReference type="GO" id="GO:0006508">
    <property type="term" value="P:proteolysis"/>
    <property type="evidence" value="ECO:0007669"/>
    <property type="project" value="TreeGrafter"/>
</dbReference>
<name>A0A8C0UQM0_CYACU</name>
<keyword evidence="4" id="KW-1185">Reference proteome</keyword>
<dbReference type="AlphaFoldDB" id="A0A8C0UQM0"/>
<dbReference type="Pfam" id="PF00090">
    <property type="entry name" value="TSP_1"/>
    <property type="match status" value="1"/>
</dbReference>
<dbReference type="InterPro" id="IPR036383">
    <property type="entry name" value="TSP1_rpt_sf"/>
</dbReference>
<dbReference type="Ensembl" id="ENSCCET00000018146.1">
    <property type="protein sequence ID" value="ENSCCEP00000011605.1"/>
    <property type="gene ID" value="ENSCCEG00000011327.1"/>
</dbReference>
<dbReference type="GO" id="GO:0005576">
    <property type="term" value="C:extracellular region"/>
    <property type="evidence" value="ECO:0007669"/>
    <property type="project" value="UniProtKB-SubCell"/>
</dbReference>
<dbReference type="PANTHER" id="PTHR13723">
    <property type="entry name" value="ADAMTS A DISINTEGRIN AND METALLOPROTEASE WITH THROMBOSPONDIN MOTIFS PROTEASE"/>
    <property type="match status" value="1"/>
</dbReference>
<dbReference type="InterPro" id="IPR000884">
    <property type="entry name" value="TSP1_rpt"/>
</dbReference>
<sequence length="166" mass="19209">MEFCCRKKVCSGTFLSRQGFGWGEWSKCSRSCGGGVSFRQRHCSRDFRAEQCAEFDGTEFQGKKYKWLPYYGGNDKHVGLLFIATYQQYEAVVDGTTCEPGKRDICVEGVCQVSHLDTSFIRHWAWQSLCCLPSLHLTFHNSIRKGESLSFEVLRSMWKAFLWLWT</sequence>
<comment type="subcellular location">
    <subcellularLocation>
        <location evidence="1">Secreted</location>
    </subcellularLocation>
</comment>
<dbReference type="Proteomes" id="UP000694410">
    <property type="component" value="Unplaced"/>
</dbReference>
<reference evidence="3" key="2">
    <citation type="submission" date="2025-09" db="UniProtKB">
        <authorList>
            <consortium name="Ensembl"/>
        </authorList>
    </citation>
    <scope>IDENTIFICATION</scope>
</reference>
<dbReference type="InterPro" id="IPR050439">
    <property type="entry name" value="ADAMTS_ADAMTS-like"/>
</dbReference>
<proteinExistence type="predicted"/>
<evidence type="ECO:0000256" key="1">
    <source>
        <dbReference type="ARBA" id="ARBA00004613"/>
    </source>
</evidence>
<dbReference type="PANTHER" id="PTHR13723:SF281">
    <property type="entry name" value="PAPILIN"/>
    <property type="match status" value="1"/>
</dbReference>
<dbReference type="GO" id="GO:0004222">
    <property type="term" value="F:metalloendopeptidase activity"/>
    <property type="evidence" value="ECO:0007669"/>
    <property type="project" value="TreeGrafter"/>
</dbReference>
<dbReference type="Gene3D" id="2.20.100.10">
    <property type="entry name" value="Thrombospondin type-1 (TSP1) repeat"/>
    <property type="match status" value="1"/>
</dbReference>
<reference evidence="3" key="1">
    <citation type="submission" date="2025-08" db="UniProtKB">
        <authorList>
            <consortium name="Ensembl"/>
        </authorList>
    </citation>
    <scope>IDENTIFICATION</scope>
</reference>
<dbReference type="SMART" id="SM00209">
    <property type="entry name" value="TSP1"/>
    <property type="match status" value="1"/>
</dbReference>
<accession>A0A8C0UQM0</accession>